<gene>
    <name evidence="2" type="ORF">S01H4_55387</name>
</gene>
<accession>X1FBQ5</accession>
<feature type="non-terminal residue" evidence="2">
    <location>
        <position position="101"/>
    </location>
</feature>
<sequence length="101" mass="11458">MRITFINKKTKIKHVIALFVLIFIGNLSTIFISNLVEYQSTDKLNSYNNNLGDNHPISQGIVQDDYTIEYLDNPTFETPITPWNNITVGDTSDISATTDFN</sequence>
<comment type="caution">
    <text evidence="2">The sequence shown here is derived from an EMBL/GenBank/DDBJ whole genome shotgun (WGS) entry which is preliminary data.</text>
</comment>
<organism evidence="2">
    <name type="scientific">marine sediment metagenome</name>
    <dbReference type="NCBI Taxonomy" id="412755"/>
    <lineage>
        <taxon>unclassified sequences</taxon>
        <taxon>metagenomes</taxon>
        <taxon>ecological metagenomes</taxon>
    </lineage>
</organism>
<name>X1FBQ5_9ZZZZ</name>
<dbReference type="EMBL" id="BART01031961">
    <property type="protein sequence ID" value="GAH18198.1"/>
    <property type="molecule type" value="Genomic_DNA"/>
</dbReference>
<keyword evidence="1" id="KW-1133">Transmembrane helix</keyword>
<dbReference type="AlphaFoldDB" id="X1FBQ5"/>
<keyword evidence="1" id="KW-0472">Membrane</keyword>
<proteinExistence type="predicted"/>
<reference evidence="2" key="1">
    <citation type="journal article" date="2014" name="Front. Microbiol.">
        <title>High frequency of phylogenetically diverse reductive dehalogenase-homologous genes in deep subseafloor sedimentary metagenomes.</title>
        <authorList>
            <person name="Kawai M."/>
            <person name="Futagami T."/>
            <person name="Toyoda A."/>
            <person name="Takaki Y."/>
            <person name="Nishi S."/>
            <person name="Hori S."/>
            <person name="Arai W."/>
            <person name="Tsubouchi T."/>
            <person name="Morono Y."/>
            <person name="Uchiyama I."/>
            <person name="Ito T."/>
            <person name="Fujiyama A."/>
            <person name="Inagaki F."/>
            <person name="Takami H."/>
        </authorList>
    </citation>
    <scope>NUCLEOTIDE SEQUENCE</scope>
    <source>
        <strain evidence="2">Expedition CK06-06</strain>
    </source>
</reference>
<evidence type="ECO:0000256" key="1">
    <source>
        <dbReference type="SAM" id="Phobius"/>
    </source>
</evidence>
<protein>
    <submittedName>
        <fullName evidence="2">Uncharacterized protein</fullName>
    </submittedName>
</protein>
<keyword evidence="1" id="KW-0812">Transmembrane</keyword>
<feature type="transmembrane region" description="Helical" evidence="1">
    <location>
        <begin position="12"/>
        <end position="36"/>
    </location>
</feature>
<evidence type="ECO:0000313" key="2">
    <source>
        <dbReference type="EMBL" id="GAH18198.1"/>
    </source>
</evidence>